<gene>
    <name evidence="2" type="ORF">A2838_02440</name>
</gene>
<keyword evidence="1" id="KW-1133">Transmembrane helix</keyword>
<protein>
    <recommendedName>
        <fullName evidence="4">DUF5671 domain-containing protein</fullName>
    </recommendedName>
</protein>
<dbReference type="Proteomes" id="UP000178107">
    <property type="component" value="Unassembled WGS sequence"/>
</dbReference>
<organism evidence="2 3">
    <name type="scientific">Candidatus Zambryskibacteria bacterium RIFCSPHIGHO2_01_FULL_46_25</name>
    <dbReference type="NCBI Taxonomy" id="1802738"/>
    <lineage>
        <taxon>Bacteria</taxon>
        <taxon>Candidatus Zambryskiibacteriota</taxon>
    </lineage>
</organism>
<accession>A0A1G2SZF1</accession>
<evidence type="ECO:0000313" key="2">
    <source>
        <dbReference type="EMBL" id="OHA90426.1"/>
    </source>
</evidence>
<keyword evidence="1" id="KW-0812">Transmembrane</keyword>
<reference evidence="2 3" key="1">
    <citation type="journal article" date="2016" name="Nat. Commun.">
        <title>Thousands of microbial genomes shed light on interconnected biogeochemical processes in an aquifer system.</title>
        <authorList>
            <person name="Anantharaman K."/>
            <person name="Brown C.T."/>
            <person name="Hug L.A."/>
            <person name="Sharon I."/>
            <person name="Castelle C.J."/>
            <person name="Probst A.J."/>
            <person name="Thomas B.C."/>
            <person name="Singh A."/>
            <person name="Wilkins M.J."/>
            <person name="Karaoz U."/>
            <person name="Brodie E.L."/>
            <person name="Williams K.H."/>
            <person name="Hubbard S.S."/>
            <person name="Banfield J.F."/>
        </authorList>
    </citation>
    <scope>NUCLEOTIDE SEQUENCE [LARGE SCALE GENOMIC DNA]</scope>
</reference>
<feature type="transmembrane region" description="Helical" evidence="1">
    <location>
        <begin position="53"/>
        <end position="71"/>
    </location>
</feature>
<sequence>MNLQVLIKGAGGLVADIVGVLIIAAMLVFFWGLVKFIARVGGDEKAVEEGKNFMVWGLISLFVMISVWGLVKFIGKELNIGQGSSIPLRR</sequence>
<feature type="transmembrane region" description="Helical" evidence="1">
    <location>
        <begin position="12"/>
        <end position="33"/>
    </location>
</feature>
<name>A0A1G2SZF1_9BACT</name>
<dbReference type="Pfam" id="PF18895">
    <property type="entry name" value="T4SS_pilin"/>
    <property type="match status" value="1"/>
</dbReference>
<proteinExistence type="predicted"/>
<dbReference type="EMBL" id="MHVH01000005">
    <property type="protein sequence ID" value="OHA90426.1"/>
    <property type="molecule type" value="Genomic_DNA"/>
</dbReference>
<evidence type="ECO:0008006" key="4">
    <source>
        <dbReference type="Google" id="ProtNLM"/>
    </source>
</evidence>
<evidence type="ECO:0000313" key="3">
    <source>
        <dbReference type="Proteomes" id="UP000178107"/>
    </source>
</evidence>
<dbReference type="AlphaFoldDB" id="A0A1G2SZF1"/>
<keyword evidence="1" id="KW-0472">Membrane</keyword>
<evidence type="ECO:0000256" key="1">
    <source>
        <dbReference type="SAM" id="Phobius"/>
    </source>
</evidence>
<dbReference type="InterPro" id="IPR043993">
    <property type="entry name" value="T4SS_pilin"/>
</dbReference>
<comment type="caution">
    <text evidence="2">The sequence shown here is derived from an EMBL/GenBank/DDBJ whole genome shotgun (WGS) entry which is preliminary data.</text>
</comment>